<keyword evidence="2" id="KW-1003">Cell membrane</keyword>
<accession>A0A4Q7NR64</accession>
<dbReference type="AlphaFoldDB" id="A0A4Q7NR64"/>
<keyword evidence="9" id="KW-1185">Reference proteome</keyword>
<feature type="transmembrane region" description="Helical" evidence="7">
    <location>
        <begin position="303"/>
        <end position="320"/>
    </location>
</feature>
<dbReference type="GO" id="GO:0022857">
    <property type="term" value="F:transmembrane transporter activity"/>
    <property type="evidence" value="ECO:0007669"/>
    <property type="project" value="InterPro"/>
</dbReference>
<evidence type="ECO:0000313" key="9">
    <source>
        <dbReference type="Proteomes" id="UP000293638"/>
    </source>
</evidence>
<proteinExistence type="predicted"/>
<feature type="transmembrane region" description="Helical" evidence="7">
    <location>
        <begin position="364"/>
        <end position="397"/>
    </location>
</feature>
<reference evidence="8 9" key="1">
    <citation type="submission" date="2019-02" db="EMBL/GenBank/DDBJ databases">
        <title>Genomic Encyclopedia of Type Strains, Phase IV (KMG-IV): sequencing the most valuable type-strain genomes for metagenomic binning, comparative biology and taxonomic classification.</title>
        <authorList>
            <person name="Goeker M."/>
        </authorList>
    </citation>
    <scope>NUCLEOTIDE SEQUENCE [LARGE SCALE GENOMIC DNA]</scope>
    <source>
        <strain evidence="8 9">DSM 45622</strain>
    </source>
</reference>
<evidence type="ECO:0000256" key="3">
    <source>
        <dbReference type="ARBA" id="ARBA00022692"/>
    </source>
</evidence>
<keyword evidence="4 7" id="KW-1133">Transmembrane helix</keyword>
<feature type="transmembrane region" description="Helical" evidence="7">
    <location>
        <begin position="226"/>
        <end position="245"/>
    </location>
</feature>
<feature type="transmembrane region" description="Helical" evidence="7">
    <location>
        <begin position="159"/>
        <end position="180"/>
    </location>
</feature>
<dbReference type="Gene3D" id="1.20.1250.20">
    <property type="entry name" value="MFS general substrate transporter like domains"/>
    <property type="match status" value="1"/>
</dbReference>
<sequence>MGAVTAPDDAPPPAGDTAGAHARGVARAAGTAARETAALTRVGWRATRRFVRSHGAGETGLAKLIDLTALGSAGDAIVTVSLAGTLFFSVPTGQARGRVAVYLLVTMAPFAVLAPVVGPALDRLGHGRRFAMAATFGLRALLALVMAGAVAGTEDPLRLYPAAFGVLVGVKAYGVARAAAMPRLLPRGLDLVTANSRVSLASLVALTVMGPVGAGVVRLFGPDWALRLAAVVFVVGGVLAVRLPARLDDERVRPAALREDDEVPPPEPRGPRASGLGPRLREGREKRAQAVGPSVVRALRANAAVRAFAGFLLLHLAFLLRAHPLAGLPATGLLAAAAAAAGIGSAVGASLGSALRARPPEGTVLVSLLGTTVAAALGWLLFGLVAVLAVAVVAGLAQTLAKLALDALIQRDVPGEVRASAFARSETLLQLSWVVGAGAGTLLPPHGGLALGLAALVLAATLVVVATSGRRSRRVPPPAQAGPAPAG</sequence>
<dbReference type="RefSeq" id="WP_130493637.1">
    <property type="nucleotide sequence ID" value="NZ_SGXD01000003.1"/>
</dbReference>
<evidence type="ECO:0000256" key="7">
    <source>
        <dbReference type="SAM" id="Phobius"/>
    </source>
</evidence>
<gene>
    <name evidence="8" type="ORF">EV189_2957</name>
</gene>
<dbReference type="InterPro" id="IPR011701">
    <property type="entry name" value="MFS"/>
</dbReference>
<evidence type="ECO:0000313" key="8">
    <source>
        <dbReference type="EMBL" id="RZS87526.1"/>
    </source>
</evidence>
<dbReference type="EMBL" id="SGXD01000003">
    <property type="protein sequence ID" value="RZS87526.1"/>
    <property type="molecule type" value="Genomic_DNA"/>
</dbReference>
<feature type="transmembrane region" description="Helical" evidence="7">
    <location>
        <begin position="67"/>
        <end position="88"/>
    </location>
</feature>
<dbReference type="Proteomes" id="UP000293638">
    <property type="component" value="Unassembled WGS sequence"/>
</dbReference>
<dbReference type="PANTHER" id="PTHR23513:SF18">
    <property type="entry name" value="INTEGRAL MEMBRANE PROTEIN"/>
    <property type="match status" value="1"/>
</dbReference>
<dbReference type="PANTHER" id="PTHR23513">
    <property type="entry name" value="INTEGRAL MEMBRANE EFFLUX PROTEIN-RELATED"/>
    <property type="match status" value="1"/>
</dbReference>
<feature type="transmembrane region" description="Helical" evidence="7">
    <location>
        <begin position="100"/>
        <end position="118"/>
    </location>
</feature>
<name>A0A4Q7NR64_9ACTN</name>
<feature type="transmembrane region" description="Helical" evidence="7">
    <location>
        <begin position="332"/>
        <end position="352"/>
    </location>
</feature>
<dbReference type="InterPro" id="IPR036259">
    <property type="entry name" value="MFS_trans_sf"/>
</dbReference>
<evidence type="ECO:0000256" key="4">
    <source>
        <dbReference type="ARBA" id="ARBA00022989"/>
    </source>
</evidence>
<evidence type="ECO:0000256" key="6">
    <source>
        <dbReference type="SAM" id="MobiDB-lite"/>
    </source>
</evidence>
<dbReference type="SUPFAM" id="SSF103473">
    <property type="entry name" value="MFS general substrate transporter"/>
    <property type="match status" value="1"/>
</dbReference>
<feature type="region of interest" description="Disordered" evidence="6">
    <location>
        <begin position="256"/>
        <end position="286"/>
    </location>
</feature>
<protein>
    <submittedName>
        <fullName evidence="8">MFS transporter</fullName>
    </submittedName>
</protein>
<dbReference type="GO" id="GO:0005886">
    <property type="term" value="C:plasma membrane"/>
    <property type="evidence" value="ECO:0007669"/>
    <property type="project" value="UniProtKB-SubCell"/>
</dbReference>
<keyword evidence="3 7" id="KW-0812">Transmembrane</keyword>
<comment type="subcellular location">
    <subcellularLocation>
        <location evidence="1">Cell membrane</location>
        <topology evidence="1">Multi-pass membrane protein</topology>
    </subcellularLocation>
</comment>
<feature type="transmembrane region" description="Helical" evidence="7">
    <location>
        <begin position="448"/>
        <end position="466"/>
    </location>
</feature>
<dbReference type="Pfam" id="PF07690">
    <property type="entry name" value="MFS_1"/>
    <property type="match status" value="1"/>
</dbReference>
<evidence type="ECO:0000256" key="5">
    <source>
        <dbReference type="ARBA" id="ARBA00023136"/>
    </source>
</evidence>
<evidence type="ECO:0000256" key="1">
    <source>
        <dbReference type="ARBA" id="ARBA00004651"/>
    </source>
</evidence>
<dbReference type="OrthoDB" id="5170137at2"/>
<organism evidence="8 9">
    <name type="scientific">Motilibacter rhizosphaerae</name>
    <dbReference type="NCBI Taxonomy" id="598652"/>
    <lineage>
        <taxon>Bacteria</taxon>
        <taxon>Bacillati</taxon>
        <taxon>Actinomycetota</taxon>
        <taxon>Actinomycetes</taxon>
        <taxon>Motilibacterales</taxon>
        <taxon>Motilibacteraceae</taxon>
        <taxon>Motilibacter</taxon>
    </lineage>
</organism>
<keyword evidence="5 7" id="KW-0472">Membrane</keyword>
<evidence type="ECO:0000256" key="2">
    <source>
        <dbReference type="ARBA" id="ARBA00022475"/>
    </source>
</evidence>
<comment type="caution">
    <text evidence="8">The sequence shown here is derived from an EMBL/GenBank/DDBJ whole genome shotgun (WGS) entry which is preliminary data.</text>
</comment>
<feature type="region of interest" description="Disordered" evidence="6">
    <location>
        <begin position="1"/>
        <end position="21"/>
    </location>
</feature>
<feature type="transmembrane region" description="Helical" evidence="7">
    <location>
        <begin position="130"/>
        <end position="153"/>
    </location>
</feature>